<dbReference type="InterPro" id="IPR056884">
    <property type="entry name" value="NPHP3-like_N"/>
</dbReference>
<dbReference type="eggNOG" id="ENOG502SMA9">
    <property type="taxonomic scope" value="Eukaryota"/>
</dbReference>
<gene>
    <name evidence="4" type="ORF">PFICI_13595</name>
</gene>
<evidence type="ECO:0000313" key="5">
    <source>
        <dbReference type="Proteomes" id="UP000030651"/>
    </source>
</evidence>
<organism evidence="4 5">
    <name type="scientific">Pestalotiopsis fici (strain W106-1 / CGMCC3.15140)</name>
    <dbReference type="NCBI Taxonomy" id="1229662"/>
    <lineage>
        <taxon>Eukaryota</taxon>
        <taxon>Fungi</taxon>
        <taxon>Dikarya</taxon>
        <taxon>Ascomycota</taxon>
        <taxon>Pezizomycotina</taxon>
        <taxon>Sordariomycetes</taxon>
        <taxon>Xylariomycetidae</taxon>
        <taxon>Amphisphaeriales</taxon>
        <taxon>Sporocadaceae</taxon>
        <taxon>Pestalotiopsis</taxon>
    </lineage>
</organism>
<sequence length="946" mass="108958">MDPGSALGIASAIITFIDFSWSLITGTIEVYRNGRVKDDQDIETITSDLESITDDLRNGAPGSSRAEKSIANLSEKCLATSQELQKLFRPLVKNSQNKRTIWKSFKTQWAITTGKEKIDELSFKLQGYREQLMLNLALLLRDDKASLNVQMHAIQDSFSDLNLGLATKLTSLRDDLIEALEKETTPQAPPNHPNGEAFSLIDSLEDLKRMIAYLQSSIIDMPIQQRILRQLAYQQMPSRHSAIVSPEAGTLQWIFSQADPIDKDATSADRQFQDVRTDASQKYLTWLEAGTGVFHLSGNTGSGKSALMKYIAGHDVTKKKLELWAGTQTLVLADFYFWAPGNDLQRSLEGLHRTILFGALSQHPELMEKIFPQQWRRLKASRSWTDPLVEGIQEFGQRRIEEAFAMLTESRDFSGYKFCFFIDGLDELSGDKQDHENLAEQICGWAKAENVKVCASSRPYREFLDIFQSSGHTTIYLHQLNKSDIYAYCREKLGQDRKGKNLPEQDREELIRAIAKKSQGVFLWTFLVVRQLLNALRNEDPLRVLRKRVDEVPVQLEELYAKSLESIGRSKIDRERAFRILLLALENLCPWPIDALSFSWIPGFDDGQSQGLQDADFPNATMFECYSKDEAVRTLSRVKAQVQGLTRDFLETKHNDNIESGFRPYQGEDFSNWTVEFFHRSARDYLWDNKVQRALIRHYLMGLHALKDGTTLFWELQATINCRGVYEPYWVGLRPINWSTYQTIVYDLISKSLVHIAAYFGLEKFVLDGVDRNPEVLRTDNNLNLLVSAVMATQGPPGTDLVGELLDRHVDLEGMHPVKHWKTGLIEKWPVWVIVSISLFQRIIPRNEPSPDIIRNLIRMSQLIIDKDWSLKMTFWLYPFTESKRQSRAFDLGEILRFDQALALESEMNRFNRWRRWVRYLCSSDDHLELVRLERIVMREATWEPR</sequence>
<dbReference type="OrthoDB" id="443402at2759"/>
<evidence type="ECO:0000259" key="2">
    <source>
        <dbReference type="Pfam" id="PF24883"/>
    </source>
</evidence>
<evidence type="ECO:0008006" key="6">
    <source>
        <dbReference type="Google" id="ProtNLM"/>
    </source>
</evidence>
<name>W3WQK0_PESFW</name>
<dbReference type="PANTHER" id="PTHR10039">
    <property type="entry name" value="AMELOGENIN"/>
    <property type="match status" value="1"/>
</dbReference>
<dbReference type="EMBL" id="KI912119">
    <property type="protein sequence ID" value="ETS75111.1"/>
    <property type="molecule type" value="Genomic_DNA"/>
</dbReference>
<dbReference type="InterPro" id="IPR056693">
    <property type="entry name" value="DUF7791"/>
</dbReference>
<evidence type="ECO:0000256" key="1">
    <source>
        <dbReference type="ARBA" id="ARBA00022737"/>
    </source>
</evidence>
<dbReference type="KEGG" id="pfy:PFICI_13595"/>
<dbReference type="HOGENOM" id="CLU_002341_5_0_1"/>
<evidence type="ECO:0000313" key="4">
    <source>
        <dbReference type="EMBL" id="ETS75111.1"/>
    </source>
</evidence>
<keyword evidence="5" id="KW-1185">Reference proteome</keyword>
<dbReference type="Pfam" id="PF25053">
    <property type="entry name" value="DUF7791"/>
    <property type="match status" value="1"/>
</dbReference>
<reference evidence="5" key="1">
    <citation type="journal article" date="2015" name="BMC Genomics">
        <title>Genomic and transcriptomic analysis of the endophytic fungus Pestalotiopsis fici reveals its lifestyle and high potential for synthesis of natural products.</title>
        <authorList>
            <person name="Wang X."/>
            <person name="Zhang X."/>
            <person name="Liu L."/>
            <person name="Xiang M."/>
            <person name="Wang W."/>
            <person name="Sun X."/>
            <person name="Che Y."/>
            <person name="Guo L."/>
            <person name="Liu G."/>
            <person name="Guo L."/>
            <person name="Wang C."/>
            <person name="Yin W.B."/>
            <person name="Stadler M."/>
            <person name="Zhang X."/>
            <person name="Liu X."/>
        </authorList>
    </citation>
    <scope>NUCLEOTIDE SEQUENCE [LARGE SCALE GENOMIC DNA]</scope>
    <source>
        <strain evidence="5">W106-1 / CGMCC3.15140</strain>
    </source>
</reference>
<dbReference type="AlphaFoldDB" id="W3WQK0"/>
<dbReference type="GeneID" id="19278608"/>
<feature type="domain" description="DUF7791" evidence="3">
    <location>
        <begin position="620"/>
        <end position="698"/>
    </location>
</feature>
<dbReference type="Gene3D" id="3.40.50.300">
    <property type="entry name" value="P-loop containing nucleotide triphosphate hydrolases"/>
    <property type="match status" value="1"/>
</dbReference>
<dbReference type="PANTHER" id="PTHR10039:SF5">
    <property type="entry name" value="NACHT DOMAIN-CONTAINING PROTEIN"/>
    <property type="match status" value="1"/>
</dbReference>
<protein>
    <recommendedName>
        <fullName evidence="6">NACHT domain-containing protein</fullName>
    </recommendedName>
</protein>
<dbReference type="RefSeq" id="XP_007840367.1">
    <property type="nucleotide sequence ID" value="XM_007842176.1"/>
</dbReference>
<dbReference type="OMA" id="FAWMVDE"/>
<keyword evidence="1" id="KW-0677">Repeat</keyword>
<evidence type="ECO:0000259" key="3">
    <source>
        <dbReference type="Pfam" id="PF25053"/>
    </source>
</evidence>
<feature type="domain" description="Nephrocystin 3-like N-terminal" evidence="2">
    <location>
        <begin position="280"/>
        <end position="458"/>
    </location>
</feature>
<accession>W3WQK0</accession>
<dbReference type="InterPro" id="IPR027417">
    <property type="entry name" value="P-loop_NTPase"/>
</dbReference>
<dbReference type="STRING" id="1229662.W3WQK0"/>
<proteinExistence type="predicted"/>
<dbReference type="SUPFAM" id="SSF52540">
    <property type="entry name" value="P-loop containing nucleoside triphosphate hydrolases"/>
    <property type="match status" value="1"/>
</dbReference>
<dbReference type="InParanoid" id="W3WQK0"/>
<dbReference type="Pfam" id="PF24883">
    <property type="entry name" value="NPHP3_N"/>
    <property type="match status" value="1"/>
</dbReference>
<dbReference type="Proteomes" id="UP000030651">
    <property type="component" value="Unassembled WGS sequence"/>
</dbReference>